<proteinExistence type="predicted"/>
<dbReference type="InterPro" id="IPR036365">
    <property type="entry name" value="PGBD-like_sf"/>
</dbReference>
<accession>A0A2S9XDC6</accession>
<sequence length="348" mass="37326">MTDALAYNRNQHFTQAETSFIQRVVGSDPDGQWGPATVSAIEAWQTAHKITADGKVWRSTSGNTWPQLLAEGAADWAKVSPGITRVGLWTFSDAVDPSSSASASELQQAVDAGLTDIVFTLDNDTNTEFNLPTSVANIVEVGKRYKDKGIDVSLNTFIFPSADYVTALTEAALQIDQQLGLRRLDVDAEELWVKHDSQSAKDSAAALFGQQLSGASFFVAVNGIVYTNNTALDPLVSQACVTHITPQAYSVSGKTNSDGQPSATYNPIDLQTTAHTKWGGWWPDRTIIGGFATYDQGGRYELGTLSEEVAIGLALRTWADLGATEVCGWSIKQVSAAAAALLRQRASC</sequence>
<keyword evidence="3" id="KW-1185">Reference proteome</keyword>
<dbReference type="InterPro" id="IPR036366">
    <property type="entry name" value="PGBDSf"/>
</dbReference>
<gene>
    <name evidence="2" type="ORF">ENSA5_62040</name>
</gene>
<dbReference type="OrthoDB" id="9810670at2"/>
<dbReference type="Gene3D" id="1.10.101.10">
    <property type="entry name" value="PGBD-like superfamily/PGBD"/>
    <property type="match status" value="1"/>
</dbReference>
<protein>
    <recommendedName>
        <fullName evidence="1">Peptidoglycan binding-like domain-containing protein</fullName>
    </recommendedName>
</protein>
<dbReference type="RefSeq" id="WP_146156310.1">
    <property type="nucleotide sequence ID" value="NZ_PVNK01000269.1"/>
</dbReference>
<dbReference type="SUPFAM" id="SSF47090">
    <property type="entry name" value="PGBD-like"/>
    <property type="match status" value="1"/>
</dbReference>
<dbReference type="EMBL" id="PVNK01000269">
    <property type="protein sequence ID" value="PRP90770.1"/>
    <property type="molecule type" value="Genomic_DNA"/>
</dbReference>
<dbReference type="AlphaFoldDB" id="A0A2S9XDC6"/>
<name>A0A2S9XDC6_9BACT</name>
<organism evidence="2 3">
    <name type="scientific">Enhygromyxa salina</name>
    <dbReference type="NCBI Taxonomy" id="215803"/>
    <lineage>
        <taxon>Bacteria</taxon>
        <taxon>Pseudomonadati</taxon>
        <taxon>Myxococcota</taxon>
        <taxon>Polyangia</taxon>
        <taxon>Nannocystales</taxon>
        <taxon>Nannocystaceae</taxon>
        <taxon>Enhygromyxa</taxon>
    </lineage>
</organism>
<dbReference type="InterPro" id="IPR002477">
    <property type="entry name" value="Peptidoglycan-bd-like"/>
</dbReference>
<evidence type="ECO:0000259" key="1">
    <source>
        <dbReference type="Pfam" id="PF01471"/>
    </source>
</evidence>
<evidence type="ECO:0000313" key="2">
    <source>
        <dbReference type="EMBL" id="PRP90770.1"/>
    </source>
</evidence>
<comment type="caution">
    <text evidence="2">The sequence shown here is derived from an EMBL/GenBank/DDBJ whole genome shotgun (WGS) entry which is preliminary data.</text>
</comment>
<reference evidence="2 3" key="1">
    <citation type="submission" date="2018-03" db="EMBL/GenBank/DDBJ databases">
        <title>Draft Genome Sequences of the Obligatory Marine Myxobacteria Enhygromyxa salina SWB005.</title>
        <authorList>
            <person name="Poehlein A."/>
            <person name="Moghaddam J.A."/>
            <person name="Harms H."/>
            <person name="Alanjari M."/>
            <person name="Koenig G.M."/>
            <person name="Daniel R."/>
            <person name="Schaeberle T.F."/>
        </authorList>
    </citation>
    <scope>NUCLEOTIDE SEQUENCE [LARGE SCALE GENOMIC DNA]</scope>
    <source>
        <strain evidence="2 3">SWB005</strain>
    </source>
</reference>
<evidence type="ECO:0000313" key="3">
    <source>
        <dbReference type="Proteomes" id="UP000237968"/>
    </source>
</evidence>
<dbReference type="Proteomes" id="UP000237968">
    <property type="component" value="Unassembled WGS sequence"/>
</dbReference>
<feature type="domain" description="Peptidoglycan binding-like" evidence="1">
    <location>
        <begin position="28"/>
        <end position="56"/>
    </location>
</feature>
<dbReference type="Pfam" id="PF01471">
    <property type="entry name" value="PG_binding_1"/>
    <property type="match status" value="1"/>
</dbReference>